<dbReference type="Pfam" id="PF01610">
    <property type="entry name" value="DDE_Tnp_ISL3"/>
    <property type="match status" value="1"/>
</dbReference>
<evidence type="ECO:0000313" key="5">
    <source>
        <dbReference type="Proteomes" id="UP001139179"/>
    </source>
</evidence>
<dbReference type="Proteomes" id="UP001139179">
    <property type="component" value="Unassembled WGS sequence"/>
</dbReference>
<reference evidence="4" key="1">
    <citation type="submission" date="2022-05" db="EMBL/GenBank/DDBJ databases">
        <title>Comparative Genomics of Spacecraft Associated Microbes.</title>
        <authorList>
            <person name="Tran M.T."/>
            <person name="Wright A."/>
            <person name="Seuylemezian A."/>
            <person name="Eisen J."/>
            <person name="Coil D."/>
        </authorList>
    </citation>
    <scope>NUCLEOTIDE SEQUENCE</scope>
    <source>
        <strain evidence="4">214.1.1</strain>
    </source>
</reference>
<dbReference type="Pfam" id="PF13542">
    <property type="entry name" value="HTH_Tnp_ISL3"/>
    <property type="match status" value="1"/>
</dbReference>
<organism evidence="4 5">
    <name type="scientific">Halalkalibacter oceani</name>
    <dbReference type="NCBI Taxonomy" id="1653776"/>
    <lineage>
        <taxon>Bacteria</taxon>
        <taxon>Bacillati</taxon>
        <taxon>Bacillota</taxon>
        <taxon>Bacilli</taxon>
        <taxon>Bacillales</taxon>
        <taxon>Bacillaceae</taxon>
        <taxon>Halalkalibacter</taxon>
    </lineage>
</organism>
<dbReference type="AlphaFoldDB" id="A0A9X2IQ33"/>
<dbReference type="EMBL" id="JAMBOL010000006">
    <property type="protein sequence ID" value="MCM3714203.1"/>
    <property type="molecule type" value="Genomic_DNA"/>
</dbReference>
<comment type="caution">
    <text evidence="4">The sequence shown here is derived from an EMBL/GenBank/DDBJ whole genome shotgun (WGS) entry which is preliminary data.</text>
</comment>
<proteinExistence type="predicted"/>
<gene>
    <name evidence="4" type="ORF">M3202_08905</name>
</gene>
<dbReference type="PANTHER" id="PTHR33498">
    <property type="entry name" value="TRANSPOSASE FOR INSERTION SEQUENCE ELEMENT IS1557"/>
    <property type="match status" value="1"/>
</dbReference>
<evidence type="ECO:0000259" key="3">
    <source>
        <dbReference type="Pfam" id="PF14690"/>
    </source>
</evidence>
<name>A0A9X2IQ33_9BACI</name>
<dbReference type="InterPro" id="IPR032877">
    <property type="entry name" value="Transposase_HTH"/>
</dbReference>
<dbReference type="InterPro" id="IPR002560">
    <property type="entry name" value="Transposase_DDE"/>
</dbReference>
<feature type="domain" description="Transposase IS204/IS1001/IS1096/IS1165 helix-turn-helix" evidence="2">
    <location>
        <begin position="87"/>
        <end position="137"/>
    </location>
</feature>
<dbReference type="InterPro" id="IPR047951">
    <property type="entry name" value="Transpos_ISL3"/>
</dbReference>
<keyword evidence="5" id="KW-1185">Reference proteome</keyword>
<dbReference type="InterPro" id="IPR029261">
    <property type="entry name" value="Transposase_Znf"/>
</dbReference>
<accession>A0A9X2IQ33</accession>
<sequence length="407" mass="48453">MQQKSIMKIPGLKEVNVTKVEEREDMVAIHVEVPRKPHECPACQTMTTRVHDYRIQKIQHLKWFERKVALFYRKRRYACPCGKKFAETVSFVKKYQRQTIEWNQALGMRVIEGKNFTDTAKQFHTSPTTVMRRFDHLSASLVKEVDQLPPVIAIDEYKADTQEGTYQLILADAQTRRPLDILPDRSAKTLQWYLEKKGEHVQMVVMDLSYSFKSAVQKALGSPVIIGDRFHFSRYMIWALEAVRRTEQKAFHPYDRKKCKRLRSIFYKRREELTERQLWYVERYLSLSDALREAYELKEAYMAWFDRAKEWGKEGKMVEVKEGLYAFYEKVEQSNLDAFRKAIRTFRNWETEILNSFAFGYTNGFVEGLNNQTKVIKRNAFGFRRYDRLRNRILLHHQYKDITFGVG</sequence>
<dbReference type="PANTHER" id="PTHR33498:SF1">
    <property type="entry name" value="TRANSPOSASE FOR INSERTION SEQUENCE ELEMENT IS1557"/>
    <property type="match status" value="1"/>
</dbReference>
<evidence type="ECO:0000259" key="1">
    <source>
        <dbReference type="Pfam" id="PF01610"/>
    </source>
</evidence>
<protein>
    <submittedName>
        <fullName evidence="4">ISL3 family transposase</fullName>
    </submittedName>
</protein>
<dbReference type="Pfam" id="PF14690">
    <property type="entry name" value="Zn_ribbon_ISL3"/>
    <property type="match status" value="1"/>
</dbReference>
<feature type="domain" description="Transposase IS204/IS1001/IS1096/IS1165 DDE" evidence="1">
    <location>
        <begin position="152"/>
        <end position="393"/>
    </location>
</feature>
<evidence type="ECO:0000259" key="2">
    <source>
        <dbReference type="Pfam" id="PF13542"/>
    </source>
</evidence>
<dbReference type="NCBIfam" id="NF033550">
    <property type="entry name" value="transpos_ISL3"/>
    <property type="match status" value="1"/>
</dbReference>
<feature type="domain" description="Transposase IS204/IS1001/IS1096/IS1165 zinc-finger" evidence="3">
    <location>
        <begin position="36"/>
        <end position="81"/>
    </location>
</feature>
<evidence type="ECO:0000313" key="4">
    <source>
        <dbReference type="EMBL" id="MCM3714203.1"/>
    </source>
</evidence>